<dbReference type="SUPFAM" id="SSF56219">
    <property type="entry name" value="DNase I-like"/>
    <property type="match status" value="1"/>
</dbReference>
<protein>
    <recommendedName>
        <fullName evidence="3">Endonuclease/exonuclease/phosphatase domain-containing protein</fullName>
    </recommendedName>
</protein>
<keyword evidence="2" id="KW-1185">Reference proteome</keyword>
<sequence length="118" mass="13773">MNILAWNCQSLGVAVTARNLKEDCFRKKPQLVFLMETKQKARYLRKLRRRCGFYKEWIVDPISISGGLAVWWKENVKVSILFSSINIIHARIESDDLECPSYISFVYGPPCEEDRKLC</sequence>
<accession>A0AAE1J867</accession>
<dbReference type="InterPro" id="IPR036691">
    <property type="entry name" value="Endo/exonu/phosph_ase_sf"/>
</dbReference>
<comment type="caution">
    <text evidence="1">The sequence shown here is derived from an EMBL/GenBank/DDBJ whole genome shotgun (WGS) entry which is preliminary data.</text>
</comment>
<name>A0AAE1J867_9FABA</name>
<organism evidence="1 2">
    <name type="scientific">Acacia crassicarpa</name>
    <name type="common">northern wattle</name>
    <dbReference type="NCBI Taxonomy" id="499986"/>
    <lineage>
        <taxon>Eukaryota</taxon>
        <taxon>Viridiplantae</taxon>
        <taxon>Streptophyta</taxon>
        <taxon>Embryophyta</taxon>
        <taxon>Tracheophyta</taxon>
        <taxon>Spermatophyta</taxon>
        <taxon>Magnoliopsida</taxon>
        <taxon>eudicotyledons</taxon>
        <taxon>Gunneridae</taxon>
        <taxon>Pentapetalae</taxon>
        <taxon>rosids</taxon>
        <taxon>fabids</taxon>
        <taxon>Fabales</taxon>
        <taxon>Fabaceae</taxon>
        <taxon>Caesalpinioideae</taxon>
        <taxon>mimosoid clade</taxon>
        <taxon>Acacieae</taxon>
        <taxon>Acacia</taxon>
    </lineage>
</organism>
<evidence type="ECO:0000313" key="1">
    <source>
        <dbReference type="EMBL" id="KAK4263788.1"/>
    </source>
</evidence>
<dbReference type="Gene3D" id="3.60.10.10">
    <property type="entry name" value="Endonuclease/exonuclease/phosphatase"/>
    <property type="match status" value="1"/>
</dbReference>
<dbReference type="PANTHER" id="PTHR35218:SF9">
    <property type="entry name" value="ENDONUCLEASE_EXONUCLEASE_PHOSPHATASE DOMAIN-CONTAINING PROTEIN"/>
    <property type="match status" value="1"/>
</dbReference>
<evidence type="ECO:0000313" key="2">
    <source>
        <dbReference type="Proteomes" id="UP001293593"/>
    </source>
</evidence>
<gene>
    <name evidence="1" type="ORF">QN277_029159</name>
</gene>
<dbReference type="EMBL" id="JAWXYG010000009">
    <property type="protein sequence ID" value="KAK4263788.1"/>
    <property type="molecule type" value="Genomic_DNA"/>
</dbReference>
<dbReference type="PANTHER" id="PTHR35218">
    <property type="entry name" value="RNASE H DOMAIN-CONTAINING PROTEIN"/>
    <property type="match status" value="1"/>
</dbReference>
<evidence type="ECO:0008006" key="3">
    <source>
        <dbReference type="Google" id="ProtNLM"/>
    </source>
</evidence>
<proteinExistence type="predicted"/>
<dbReference type="AlphaFoldDB" id="A0AAE1J867"/>
<dbReference type="Proteomes" id="UP001293593">
    <property type="component" value="Unassembled WGS sequence"/>
</dbReference>
<reference evidence="1" key="1">
    <citation type="submission" date="2023-10" db="EMBL/GenBank/DDBJ databases">
        <title>Chromosome-level genome of the transformable northern wattle, Acacia crassicarpa.</title>
        <authorList>
            <person name="Massaro I."/>
            <person name="Sinha N.R."/>
            <person name="Poethig S."/>
            <person name="Leichty A.R."/>
        </authorList>
    </citation>
    <scope>NUCLEOTIDE SEQUENCE</scope>
    <source>
        <strain evidence="1">Acra3RX</strain>
        <tissue evidence="1">Leaf</tissue>
    </source>
</reference>